<dbReference type="STRING" id="286727.SAMN02982917_4887"/>
<feature type="region of interest" description="Disordered" evidence="1">
    <location>
        <begin position="1"/>
        <end position="54"/>
    </location>
</feature>
<reference evidence="2 3" key="1">
    <citation type="submission" date="2017-04" db="EMBL/GenBank/DDBJ databases">
        <authorList>
            <person name="Afonso C.L."/>
            <person name="Miller P.J."/>
            <person name="Scott M.A."/>
            <person name="Spackman E."/>
            <person name="Goraichik I."/>
            <person name="Dimitrov K.M."/>
            <person name="Suarez D.L."/>
            <person name="Swayne D.E."/>
        </authorList>
    </citation>
    <scope>NUCLEOTIDE SEQUENCE [LARGE SCALE GENOMIC DNA]</scope>
    <source>
        <strain evidence="2 3">A2P</strain>
    </source>
</reference>
<evidence type="ECO:0000313" key="2">
    <source>
        <dbReference type="EMBL" id="SMF79158.1"/>
    </source>
</evidence>
<evidence type="ECO:0000256" key="1">
    <source>
        <dbReference type="SAM" id="MobiDB-lite"/>
    </source>
</evidence>
<dbReference type="AlphaFoldDB" id="A0A1X7H5C1"/>
<sequence>MADQPNQNPADADRSETPQKPADAGKAGGGKISRVTEKAQEEAAKDRAREGGYQ</sequence>
<accession>A0A1X7H5C1</accession>
<dbReference type="EMBL" id="FXAK01000007">
    <property type="protein sequence ID" value="SMF79158.1"/>
    <property type="molecule type" value="Genomic_DNA"/>
</dbReference>
<proteinExistence type="predicted"/>
<gene>
    <name evidence="2" type="ORF">SAMN02982917_4887</name>
</gene>
<feature type="compositionally biased region" description="Basic and acidic residues" evidence="1">
    <location>
        <begin position="34"/>
        <end position="54"/>
    </location>
</feature>
<evidence type="ECO:0000313" key="3">
    <source>
        <dbReference type="Proteomes" id="UP000192936"/>
    </source>
</evidence>
<name>A0A1X7H5C1_9PROT</name>
<dbReference type="Proteomes" id="UP000192936">
    <property type="component" value="Unassembled WGS sequence"/>
</dbReference>
<organism evidence="2 3">
    <name type="scientific">Azospirillum oryzae</name>
    <dbReference type="NCBI Taxonomy" id="286727"/>
    <lineage>
        <taxon>Bacteria</taxon>
        <taxon>Pseudomonadati</taxon>
        <taxon>Pseudomonadota</taxon>
        <taxon>Alphaproteobacteria</taxon>
        <taxon>Rhodospirillales</taxon>
        <taxon>Azospirillaceae</taxon>
        <taxon>Azospirillum</taxon>
    </lineage>
</organism>
<protein>
    <submittedName>
        <fullName evidence="2">Uncharacterized protein</fullName>
    </submittedName>
</protein>
<dbReference type="RefSeq" id="WP_167393337.1">
    <property type="nucleotide sequence ID" value="NZ_FXAK01000007.1"/>
</dbReference>